<dbReference type="KEGG" id="mps:MPTP_1530"/>
<organism evidence="1 2">
    <name type="scientific">Melissococcus plutonius (strain ATCC 35311 / DSM 29964 / CIP 104052 / LMG 20360 / NCIMB 702443)</name>
    <dbReference type="NCBI Taxonomy" id="940190"/>
    <lineage>
        <taxon>Bacteria</taxon>
        <taxon>Bacillati</taxon>
        <taxon>Bacillota</taxon>
        <taxon>Bacilli</taxon>
        <taxon>Lactobacillales</taxon>
        <taxon>Enterococcaceae</taxon>
        <taxon>Melissococcus</taxon>
    </lineage>
</organism>
<dbReference type="Proteomes" id="UP000008456">
    <property type="component" value="Chromosome"/>
</dbReference>
<sequence length="57" mass="6949">MFENHQLFIDNFRLAISEKSRKLLLENILQKELHEFHLKKKEILIPMLNKTDNHDFS</sequence>
<dbReference type="AlphaFoldDB" id="F3YBT1"/>
<dbReference type="STRING" id="940190.MPTP_1530"/>
<dbReference type="HOGENOM" id="CLU_2991454_0_0_9"/>
<evidence type="ECO:0000313" key="2">
    <source>
        <dbReference type="Proteomes" id="UP000008456"/>
    </source>
</evidence>
<keyword evidence="2" id="KW-1185">Reference proteome</keyword>
<reference evidence="1 2" key="1">
    <citation type="journal article" date="2011" name="J. Bacteriol.">
        <title>Complete genome sequence of Melissococcus plutonius ATCC 35311.</title>
        <authorList>
            <person name="Okumura K."/>
            <person name="Arai R."/>
            <person name="Okura M."/>
            <person name="Kirikae T."/>
            <person name="Takamatsu D."/>
            <person name="Osaki M."/>
            <person name="Miyoshi-Akiyama T."/>
        </authorList>
    </citation>
    <scope>NUCLEOTIDE SEQUENCE [LARGE SCALE GENOMIC DNA]</scope>
    <source>
        <strain evidence="2">ATCC 35311 / CIP 104052 / LMG 20360 / NCIMB 702443</strain>
    </source>
</reference>
<evidence type="ECO:0000313" key="1">
    <source>
        <dbReference type="EMBL" id="BAK21959.1"/>
    </source>
</evidence>
<proteinExistence type="predicted"/>
<name>F3YBT1_MELPT</name>
<protein>
    <submittedName>
        <fullName evidence="1">Uncharacterized protein</fullName>
    </submittedName>
</protein>
<dbReference type="EMBL" id="AP012200">
    <property type="protein sequence ID" value="BAK21959.1"/>
    <property type="molecule type" value="Genomic_DNA"/>
</dbReference>
<accession>F3YBT1</accession>
<gene>
    <name evidence="1" type="ordered locus">MPTP_1530</name>
</gene>
<reference key="2">
    <citation type="submission" date="2011-04" db="EMBL/GenBank/DDBJ databases">
        <title>Whole genome sequence of Melissococcus plutonius ATCC 35311.</title>
        <authorList>
            <person name="Okumura K."/>
            <person name="Arai R."/>
            <person name="Osaki M."/>
            <person name="Okura M."/>
            <person name="Kirikae T."/>
            <person name="Takamatsu D."/>
            <person name="Akiyama T."/>
        </authorList>
    </citation>
    <scope>NUCLEOTIDE SEQUENCE</scope>
    <source>
        <strain>ATCC 35311</strain>
    </source>
</reference>